<proteinExistence type="predicted"/>
<dbReference type="EMBL" id="CP001735">
    <property type="protein sequence ID" value="ACV69817.1"/>
    <property type="molecule type" value="Genomic_DNA"/>
</dbReference>
<keyword evidence="2" id="KW-0614">Plasmid</keyword>
<keyword evidence="1" id="KW-1133">Transmembrane helix</keyword>
<keyword evidence="1" id="KW-0812">Transmembrane</keyword>
<accession>C8X5X0</accession>
<dbReference type="Proteomes" id="UP000001052">
    <property type="component" value="Plasmid pDRET01"/>
</dbReference>
<gene>
    <name evidence="2" type="ORF">Dret_2541</name>
</gene>
<evidence type="ECO:0000313" key="3">
    <source>
        <dbReference type="Proteomes" id="UP000001052"/>
    </source>
</evidence>
<reference evidence="2 3" key="1">
    <citation type="journal article" date="2010" name="Stand. Genomic Sci.">
        <title>Complete genome sequence of Desulfohalobium retbaense type strain (HR(100)).</title>
        <authorList>
            <person name="Spring S."/>
            <person name="Nolan M."/>
            <person name="Lapidus A."/>
            <person name="Glavina Del Rio T."/>
            <person name="Copeland A."/>
            <person name="Tice H."/>
            <person name="Cheng J.F."/>
            <person name="Lucas S."/>
            <person name="Land M."/>
            <person name="Chen F."/>
            <person name="Bruce D."/>
            <person name="Goodwin L."/>
            <person name="Pitluck S."/>
            <person name="Ivanova N."/>
            <person name="Mavromatis K."/>
            <person name="Mikhailova N."/>
            <person name="Pati A."/>
            <person name="Chen A."/>
            <person name="Palaniappan K."/>
            <person name="Hauser L."/>
            <person name="Chang Y.J."/>
            <person name="Jeffries C.D."/>
            <person name="Munk C."/>
            <person name="Kiss H."/>
            <person name="Chain P."/>
            <person name="Han C."/>
            <person name="Brettin T."/>
            <person name="Detter J.C."/>
            <person name="Schuler E."/>
            <person name="Goker M."/>
            <person name="Rohde M."/>
            <person name="Bristow J."/>
            <person name="Eisen J.A."/>
            <person name="Markowitz V."/>
            <person name="Hugenholtz P."/>
            <person name="Kyrpides N.C."/>
            <person name="Klenk H.P."/>
        </authorList>
    </citation>
    <scope>NUCLEOTIDE SEQUENCE [LARGE SCALE GENOMIC DNA]</scope>
    <source>
        <strain evidence="2 3">DSM 5692</strain>
        <plasmid evidence="3">Plasmid pDRET01</plasmid>
    </source>
</reference>
<feature type="transmembrane region" description="Helical" evidence="1">
    <location>
        <begin position="6"/>
        <end position="33"/>
    </location>
</feature>
<evidence type="ECO:0000256" key="1">
    <source>
        <dbReference type="SAM" id="Phobius"/>
    </source>
</evidence>
<protein>
    <submittedName>
        <fullName evidence="2">Uncharacterized protein</fullName>
    </submittedName>
</protein>
<organism evidence="2 3">
    <name type="scientific">Desulfohalobium retbaense (strain ATCC 49708 / DSM 5692 / JCM 16813 / HR100)</name>
    <dbReference type="NCBI Taxonomy" id="485915"/>
    <lineage>
        <taxon>Bacteria</taxon>
        <taxon>Pseudomonadati</taxon>
        <taxon>Thermodesulfobacteriota</taxon>
        <taxon>Desulfovibrionia</taxon>
        <taxon>Desulfovibrionales</taxon>
        <taxon>Desulfohalobiaceae</taxon>
        <taxon>Desulfohalobium</taxon>
    </lineage>
</organism>
<dbReference type="RefSeq" id="WP_012813908.1">
    <property type="nucleotide sequence ID" value="NC_013224.1"/>
</dbReference>
<dbReference type="AlphaFoldDB" id="C8X5X0"/>
<geneLocation type="plasmid" evidence="2 3">
    <name>pDRET01</name>
</geneLocation>
<sequence>MEIFAWIYHSILSPLWLSLPGHELVNIFLLNIVYDLSNFSMSETLWTFAICQIIGSYLLGWVVSHLKPLYQGPTDIIPDTHRGGKLTTVAFFTPHALVALPLIWHIIRLSLMGPKAWRGKLGKCIVAALFIYGHFGASYIYFNIGDTNEILLAWLQAGL</sequence>
<feature type="transmembrane region" description="Helical" evidence="1">
    <location>
        <begin position="45"/>
        <end position="66"/>
    </location>
</feature>
<dbReference type="HOGENOM" id="CLU_1658026_0_0_7"/>
<keyword evidence="1" id="KW-0472">Membrane</keyword>
<feature type="transmembrane region" description="Helical" evidence="1">
    <location>
        <begin position="124"/>
        <end position="142"/>
    </location>
</feature>
<dbReference type="KEGG" id="drt:Dret_2541"/>
<evidence type="ECO:0000313" key="2">
    <source>
        <dbReference type="EMBL" id="ACV69817.1"/>
    </source>
</evidence>
<feature type="transmembrane region" description="Helical" evidence="1">
    <location>
        <begin position="86"/>
        <end position="104"/>
    </location>
</feature>
<name>C8X5X0_DESRD</name>
<keyword evidence="3" id="KW-1185">Reference proteome</keyword>